<gene>
    <name evidence="1" type="ORF">ERS137959_03912</name>
</gene>
<dbReference type="EMBL" id="CPXJ01000061">
    <property type="protein sequence ID" value="CNE48782.1"/>
    <property type="molecule type" value="Genomic_DNA"/>
</dbReference>
<organism evidence="1 2">
    <name type="scientific">Yersinia enterocolitica</name>
    <dbReference type="NCBI Taxonomy" id="630"/>
    <lineage>
        <taxon>Bacteria</taxon>
        <taxon>Pseudomonadati</taxon>
        <taxon>Pseudomonadota</taxon>
        <taxon>Gammaproteobacteria</taxon>
        <taxon>Enterobacterales</taxon>
        <taxon>Yersiniaceae</taxon>
        <taxon>Yersinia</taxon>
    </lineage>
</organism>
<evidence type="ECO:0000313" key="2">
    <source>
        <dbReference type="Proteomes" id="UP000041601"/>
    </source>
</evidence>
<evidence type="ECO:0008006" key="3">
    <source>
        <dbReference type="Google" id="ProtNLM"/>
    </source>
</evidence>
<reference evidence="1 2" key="1">
    <citation type="submission" date="2015-03" db="EMBL/GenBank/DDBJ databases">
        <authorList>
            <consortium name="Pathogen Informatics"/>
            <person name="Murphy D."/>
        </authorList>
    </citation>
    <scope>NUCLEOTIDE SEQUENCE [LARGE SCALE GENOMIC DNA]</scope>
    <source>
        <strain evidence="1 2">IP05342</strain>
    </source>
</reference>
<dbReference type="Proteomes" id="UP000041601">
    <property type="component" value="Unassembled WGS sequence"/>
</dbReference>
<evidence type="ECO:0000313" key="1">
    <source>
        <dbReference type="EMBL" id="CNE48782.1"/>
    </source>
</evidence>
<protein>
    <recommendedName>
        <fullName evidence="3">Phage protein</fullName>
    </recommendedName>
</protein>
<dbReference type="RefSeq" id="WP_050127901.1">
    <property type="nucleotide sequence ID" value="NZ_CP016935.1"/>
</dbReference>
<keyword evidence="2" id="KW-1185">Reference proteome</keyword>
<sequence length="212" mass="23344">MDGPKLQAKIYKGYGQAAKRIGYPYQQFRATSSSNPLGTEPLQTLPASFTTNFNYSAPNKYGQATWLGLFDARLFTPGDFLVGHQGTYFIAAMQDTLPIYCVQANRVISVLRGSMEAGVGQVGYGGATVENEVMIMSGWPASILQGTKGERNEVNLPSDAKTPWFSILFPIYGDLILRTSDIITDDIDRRYVISSAELTDMGWRVTAMQVMV</sequence>
<comment type="caution">
    <text evidence="1">The sequence shown here is derived from an EMBL/GenBank/DDBJ whole genome shotgun (WGS) entry which is preliminary data.</text>
</comment>
<accession>A0ABM9S8R2</accession>
<name>A0ABM9S8R2_YEREN</name>
<proteinExistence type="predicted"/>